<dbReference type="SUPFAM" id="SSF51445">
    <property type="entry name" value="(Trans)glycosidases"/>
    <property type="match status" value="1"/>
</dbReference>
<dbReference type="InterPro" id="IPR001000">
    <property type="entry name" value="GH10_dom"/>
</dbReference>
<dbReference type="SMART" id="SM00236">
    <property type="entry name" value="fCBD"/>
    <property type="match status" value="1"/>
</dbReference>
<keyword evidence="4 7" id="KW-0119">Carbohydrate metabolism</keyword>
<keyword evidence="13" id="KW-1185">Reference proteome</keyword>
<keyword evidence="3 7" id="KW-0378">Hydrolase</keyword>
<feature type="domain" description="GH10" evidence="11">
    <location>
        <begin position="193"/>
        <end position="472"/>
    </location>
</feature>
<keyword evidence="5 7" id="KW-0326">Glycosidase</keyword>
<organism evidence="12 13">
    <name type="scientific">Paraconiothyrium brasiliense</name>
    <dbReference type="NCBI Taxonomy" id="300254"/>
    <lineage>
        <taxon>Eukaryota</taxon>
        <taxon>Fungi</taxon>
        <taxon>Dikarya</taxon>
        <taxon>Ascomycota</taxon>
        <taxon>Pezizomycotina</taxon>
        <taxon>Dothideomycetes</taxon>
        <taxon>Pleosporomycetidae</taxon>
        <taxon>Pleosporales</taxon>
        <taxon>Massarineae</taxon>
        <taxon>Didymosphaeriaceae</taxon>
        <taxon>Paraconiothyrium</taxon>
    </lineage>
</organism>
<dbReference type="PANTHER" id="PTHR31490:SF76">
    <property type="entry name" value="ENDO-1,4-BETA-XYLANASE C"/>
    <property type="match status" value="1"/>
</dbReference>
<dbReference type="Pfam" id="PF00331">
    <property type="entry name" value="Glyco_hydro_10"/>
    <property type="match status" value="1"/>
</dbReference>
<evidence type="ECO:0000313" key="12">
    <source>
        <dbReference type="EMBL" id="KAL1612868.1"/>
    </source>
</evidence>
<evidence type="ECO:0000256" key="9">
    <source>
        <dbReference type="SAM" id="SignalP"/>
    </source>
</evidence>
<evidence type="ECO:0000256" key="2">
    <source>
        <dbReference type="ARBA" id="ARBA00022729"/>
    </source>
</evidence>
<feature type="signal peptide" evidence="9">
    <location>
        <begin position="1"/>
        <end position="18"/>
    </location>
</feature>
<dbReference type="Proteomes" id="UP001521785">
    <property type="component" value="Unassembled WGS sequence"/>
</dbReference>
<comment type="similarity">
    <text evidence="1 7">Belongs to the glycosyl hydrolase 10 (cellulase F) family.</text>
</comment>
<evidence type="ECO:0000259" key="10">
    <source>
        <dbReference type="PROSITE" id="PS51164"/>
    </source>
</evidence>
<dbReference type="PROSITE" id="PS00562">
    <property type="entry name" value="CBM1_1"/>
    <property type="match status" value="1"/>
</dbReference>
<name>A0ABR3S8U8_9PLEO</name>
<accession>A0ABR3S8U8</accession>
<dbReference type="PROSITE" id="PS51164">
    <property type="entry name" value="CBM1_2"/>
    <property type="match status" value="1"/>
</dbReference>
<reference evidence="12 13" key="1">
    <citation type="submission" date="2024-02" db="EMBL/GenBank/DDBJ databases">
        <title>De novo assembly and annotation of 12 fungi associated with fruit tree decline syndrome in Ontario, Canada.</title>
        <authorList>
            <person name="Sulman M."/>
            <person name="Ellouze W."/>
            <person name="Ilyukhin E."/>
        </authorList>
    </citation>
    <scope>NUCLEOTIDE SEQUENCE [LARGE SCALE GENOMIC DNA]</scope>
    <source>
        <strain evidence="12 13">M42-189</strain>
    </source>
</reference>
<feature type="chain" id="PRO_5047049667" description="Beta-xylanase" evidence="9">
    <location>
        <begin position="19"/>
        <end position="473"/>
    </location>
</feature>
<dbReference type="InterPro" id="IPR044846">
    <property type="entry name" value="GH10"/>
</dbReference>
<dbReference type="InterPro" id="IPR035971">
    <property type="entry name" value="CBD_sf"/>
</dbReference>
<evidence type="ECO:0000256" key="4">
    <source>
        <dbReference type="ARBA" id="ARBA00023277"/>
    </source>
</evidence>
<dbReference type="SUPFAM" id="SSF57180">
    <property type="entry name" value="Cellulose-binding domain"/>
    <property type="match status" value="1"/>
</dbReference>
<evidence type="ECO:0000256" key="5">
    <source>
        <dbReference type="ARBA" id="ARBA00023295"/>
    </source>
</evidence>
<protein>
    <recommendedName>
        <fullName evidence="7">Beta-xylanase</fullName>
        <ecNumber evidence="7">3.2.1.8</ecNumber>
    </recommendedName>
</protein>
<keyword evidence="6 7" id="KW-0624">Polysaccharide degradation</keyword>
<dbReference type="Gene3D" id="3.20.20.80">
    <property type="entry name" value="Glycosidases"/>
    <property type="match status" value="1"/>
</dbReference>
<evidence type="ECO:0000256" key="3">
    <source>
        <dbReference type="ARBA" id="ARBA00022801"/>
    </source>
</evidence>
<evidence type="ECO:0000256" key="7">
    <source>
        <dbReference type="RuleBase" id="RU361174"/>
    </source>
</evidence>
<sequence>MQLYFTVLTLTSTSAVLAAVPTYGQCGGSTYTGETTCDSGSECTEYNPWYSQCVPSSNSGSNPGSGNGAASSSVAPVASSSAVAGPSSGAPVPSGNASLPVGTGVGTGAGSAPTTLVTRASSAAAASSSAIVVSDVAVTSSIVVTPSTSSSVAAAAPTSTASAGNSTGSGANGASCSINEAFIAKGKKYIGVAADKGTLSDATNEQIIKDNFGQVTPENSMKWDATENVEGTFTFSGSDALVDWATTNSKLIRGHTTVWHSQLPTWVSSITDKTTLEKVMNTHIETLLGQYKGQIYAWDVVNEIFAEDGSFRSSVFYNVLGEDFVATAFKTARAADPAARLYINDYNLDSASYAKTKAMVSKVTEWVAAGVPIDGIGSQSHLAGSWPISDYPAALKSICAVVDECAITELDIKGAAASDYETAVQACLDVDNCVGITVWGVSDKNSWRADSTPLLFDASFEAKDAYNGICSIL</sequence>
<feature type="domain" description="CBM1" evidence="10">
    <location>
        <begin position="18"/>
        <end position="54"/>
    </location>
</feature>
<dbReference type="SMART" id="SM00633">
    <property type="entry name" value="Glyco_10"/>
    <property type="match status" value="1"/>
</dbReference>
<dbReference type="PROSITE" id="PS51760">
    <property type="entry name" value="GH10_2"/>
    <property type="match status" value="1"/>
</dbReference>
<evidence type="ECO:0000313" key="13">
    <source>
        <dbReference type="Proteomes" id="UP001521785"/>
    </source>
</evidence>
<gene>
    <name evidence="12" type="primary">XYNF3_1</name>
    <name evidence="12" type="ORF">SLS60_001098</name>
</gene>
<proteinExistence type="inferred from homology"/>
<evidence type="ECO:0000256" key="8">
    <source>
        <dbReference type="SAM" id="MobiDB-lite"/>
    </source>
</evidence>
<comment type="caution">
    <text evidence="12">The sequence shown here is derived from an EMBL/GenBank/DDBJ whole genome shotgun (WGS) entry which is preliminary data.</text>
</comment>
<evidence type="ECO:0000256" key="1">
    <source>
        <dbReference type="ARBA" id="ARBA00007495"/>
    </source>
</evidence>
<dbReference type="PRINTS" id="PR00134">
    <property type="entry name" value="GLHYDRLASE10"/>
</dbReference>
<evidence type="ECO:0000256" key="6">
    <source>
        <dbReference type="ARBA" id="ARBA00023326"/>
    </source>
</evidence>
<dbReference type="PANTHER" id="PTHR31490">
    <property type="entry name" value="GLYCOSYL HYDROLASE"/>
    <property type="match status" value="1"/>
</dbReference>
<dbReference type="InterPro" id="IPR017853">
    <property type="entry name" value="GH"/>
</dbReference>
<dbReference type="EC" id="3.2.1.8" evidence="7"/>
<feature type="region of interest" description="Disordered" evidence="8">
    <location>
        <begin position="153"/>
        <end position="172"/>
    </location>
</feature>
<dbReference type="Pfam" id="PF00734">
    <property type="entry name" value="CBM_1"/>
    <property type="match status" value="1"/>
</dbReference>
<dbReference type="InterPro" id="IPR000254">
    <property type="entry name" value="CBD"/>
</dbReference>
<dbReference type="EMBL" id="JAKJXO020000001">
    <property type="protein sequence ID" value="KAL1612868.1"/>
    <property type="molecule type" value="Genomic_DNA"/>
</dbReference>
<evidence type="ECO:0000259" key="11">
    <source>
        <dbReference type="PROSITE" id="PS51760"/>
    </source>
</evidence>
<keyword evidence="2 9" id="KW-0732">Signal</keyword>
<comment type="catalytic activity">
    <reaction evidence="7">
        <text>Endohydrolysis of (1-&gt;4)-beta-D-xylosidic linkages in xylans.</text>
        <dbReference type="EC" id="3.2.1.8"/>
    </reaction>
</comment>